<evidence type="ECO:0000256" key="2">
    <source>
        <dbReference type="ARBA" id="ARBA00022692"/>
    </source>
</evidence>
<evidence type="ECO:0000256" key="3">
    <source>
        <dbReference type="ARBA" id="ARBA00022989"/>
    </source>
</evidence>
<dbReference type="GO" id="GO:0016020">
    <property type="term" value="C:membrane"/>
    <property type="evidence" value="ECO:0007669"/>
    <property type="project" value="UniProtKB-SubCell"/>
</dbReference>
<keyword evidence="4 5" id="KW-0472">Membrane</keyword>
<keyword evidence="8" id="KW-1185">Reference proteome</keyword>
<accession>A0A917Y6M4</accession>
<dbReference type="InterPro" id="IPR052902">
    <property type="entry name" value="ABC-2_transporter"/>
</dbReference>
<evidence type="ECO:0000313" key="7">
    <source>
        <dbReference type="EMBL" id="GGN66991.1"/>
    </source>
</evidence>
<comment type="caution">
    <text evidence="7">The sequence shown here is derived from an EMBL/GenBank/DDBJ whole genome shotgun (WGS) entry which is preliminary data.</text>
</comment>
<gene>
    <name evidence="7" type="ORF">GCM10007971_37490</name>
</gene>
<evidence type="ECO:0000256" key="4">
    <source>
        <dbReference type="ARBA" id="ARBA00023136"/>
    </source>
</evidence>
<protein>
    <recommendedName>
        <fullName evidence="6">ABC-2 type transporter transmembrane domain-containing protein</fullName>
    </recommendedName>
</protein>
<keyword evidence="3 5" id="KW-1133">Transmembrane helix</keyword>
<dbReference type="Pfam" id="PF12698">
    <property type="entry name" value="ABC2_membrane_3"/>
    <property type="match status" value="1"/>
</dbReference>
<dbReference type="AlphaFoldDB" id="A0A917Y6M4"/>
<sequence>MIFQMIKKQFLQFLRNPVEILLLIGLPIILITILGNALGNLIDGGEVDLTFKLALIEHEDEALQVENFVTELGSGDLPDEVITEIAAIAESLAPIETFKEVLHSEELNDMIIVEEAYARELDAIKADDSYATIIEFPKNFSADVLENILLDGEMNPEVIIHYKAGSEIAGNIIQQIVTMYQEEYTLGTFLGNNGIDPQQLQKMGTESKQEVSSASLHEPVSAKAYYTIGMIVMNVLFMATTIAQYAFRERQSHIFNRMIIADFSRWVYFIGILLNALIFAWIQALFVYIFAYFAFDVIWPNLPDFLIVTCFFTLAVGGLAVLLTAISFRSNSEQIISFFSGVVVTIFAFLGGSFFPSGTGSFLQKLGDYTPNGAAMSAYLSILRGETIADNIDHLVFIACFAIGAIIIGVISYPKRGAAS</sequence>
<evidence type="ECO:0000259" key="6">
    <source>
        <dbReference type="Pfam" id="PF12698"/>
    </source>
</evidence>
<dbReference type="RefSeq" id="WP_188859649.1">
    <property type="nucleotide sequence ID" value="NZ_BMOS01000052.1"/>
</dbReference>
<keyword evidence="2 5" id="KW-0812">Transmembrane</keyword>
<feature type="transmembrane region" description="Helical" evidence="5">
    <location>
        <begin position="20"/>
        <end position="42"/>
    </location>
</feature>
<organism evidence="7 8">
    <name type="scientific">Oceanobacillus indicireducens</name>
    <dbReference type="NCBI Taxonomy" id="1004261"/>
    <lineage>
        <taxon>Bacteria</taxon>
        <taxon>Bacillati</taxon>
        <taxon>Bacillota</taxon>
        <taxon>Bacilli</taxon>
        <taxon>Bacillales</taxon>
        <taxon>Bacillaceae</taxon>
        <taxon>Oceanobacillus</taxon>
    </lineage>
</organism>
<feature type="transmembrane region" description="Helical" evidence="5">
    <location>
        <begin position="305"/>
        <end position="328"/>
    </location>
</feature>
<feature type="transmembrane region" description="Helical" evidence="5">
    <location>
        <begin position="394"/>
        <end position="413"/>
    </location>
</feature>
<evidence type="ECO:0000256" key="1">
    <source>
        <dbReference type="ARBA" id="ARBA00004141"/>
    </source>
</evidence>
<feature type="transmembrane region" description="Helical" evidence="5">
    <location>
        <begin position="335"/>
        <end position="355"/>
    </location>
</feature>
<dbReference type="GO" id="GO:0140359">
    <property type="term" value="F:ABC-type transporter activity"/>
    <property type="evidence" value="ECO:0007669"/>
    <property type="project" value="InterPro"/>
</dbReference>
<evidence type="ECO:0000313" key="8">
    <source>
        <dbReference type="Proteomes" id="UP000624041"/>
    </source>
</evidence>
<proteinExistence type="predicted"/>
<dbReference type="InterPro" id="IPR013525">
    <property type="entry name" value="ABC2_TM"/>
</dbReference>
<feature type="transmembrane region" description="Helical" evidence="5">
    <location>
        <begin position="267"/>
        <end position="293"/>
    </location>
</feature>
<dbReference type="PANTHER" id="PTHR43027:SF1">
    <property type="entry name" value="DOXORUBICIN RESISTANCE ABC TRANSPORTER PERMEASE PROTEIN DRRC-RELATED"/>
    <property type="match status" value="1"/>
</dbReference>
<reference evidence="7" key="2">
    <citation type="submission" date="2020-09" db="EMBL/GenBank/DDBJ databases">
        <authorList>
            <person name="Sun Q."/>
            <person name="Ohkuma M."/>
        </authorList>
    </citation>
    <scope>NUCLEOTIDE SEQUENCE</scope>
    <source>
        <strain evidence="7">JCM 17251</strain>
    </source>
</reference>
<dbReference type="Proteomes" id="UP000624041">
    <property type="component" value="Unassembled WGS sequence"/>
</dbReference>
<comment type="subcellular location">
    <subcellularLocation>
        <location evidence="1">Membrane</location>
        <topology evidence="1">Multi-pass membrane protein</topology>
    </subcellularLocation>
</comment>
<name>A0A917Y6M4_9BACI</name>
<reference evidence="7" key="1">
    <citation type="journal article" date="2014" name="Int. J. Syst. Evol. Microbiol.">
        <title>Complete genome sequence of Corynebacterium casei LMG S-19264T (=DSM 44701T), isolated from a smear-ripened cheese.</title>
        <authorList>
            <consortium name="US DOE Joint Genome Institute (JGI-PGF)"/>
            <person name="Walter F."/>
            <person name="Albersmeier A."/>
            <person name="Kalinowski J."/>
            <person name="Ruckert C."/>
        </authorList>
    </citation>
    <scope>NUCLEOTIDE SEQUENCE</scope>
    <source>
        <strain evidence="7">JCM 17251</strain>
    </source>
</reference>
<dbReference type="PANTHER" id="PTHR43027">
    <property type="entry name" value="DOXORUBICIN RESISTANCE ABC TRANSPORTER PERMEASE PROTEIN DRRC-RELATED"/>
    <property type="match status" value="1"/>
</dbReference>
<dbReference type="EMBL" id="BMOS01000052">
    <property type="protein sequence ID" value="GGN66991.1"/>
    <property type="molecule type" value="Genomic_DNA"/>
</dbReference>
<evidence type="ECO:0000256" key="5">
    <source>
        <dbReference type="SAM" id="Phobius"/>
    </source>
</evidence>
<feature type="domain" description="ABC-2 type transporter transmembrane" evidence="6">
    <location>
        <begin position="21"/>
        <end position="410"/>
    </location>
</feature>
<feature type="transmembrane region" description="Helical" evidence="5">
    <location>
        <begin position="224"/>
        <end position="247"/>
    </location>
</feature>